<accession>A0A7H9B5I6</accession>
<evidence type="ECO:0000313" key="5">
    <source>
        <dbReference type="Proteomes" id="UP000509704"/>
    </source>
</evidence>
<dbReference type="SUPFAM" id="SSF56801">
    <property type="entry name" value="Acetyl-CoA synthetase-like"/>
    <property type="match status" value="1"/>
</dbReference>
<dbReference type="GO" id="GO:0004467">
    <property type="term" value="F:long-chain fatty acid-CoA ligase activity"/>
    <property type="evidence" value="ECO:0007669"/>
    <property type="project" value="TreeGrafter"/>
</dbReference>
<dbReference type="Gene3D" id="3.40.50.12780">
    <property type="entry name" value="N-terminal domain of ligase-like"/>
    <property type="match status" value="1"/>
</dbReference>
<keyword evidence="2" id="KW-0067">ATP-binding</keyword>
<organism evidence="4 5">
    <name type="scientific">Zygotorulaspora mrakii</name>
    <name type="common">Zygosaccharomyces mrakii</name>
    <dbReference type="NCBI Taxonomy" id="42260"/>
    <lineage>
        <taxon>Eukaryota</taxon>
        <taxon>Fungi</taxon>
        <taxon>Dikarya</taxon>
        <taxon>Ascomycota</taxon>
        <taxon>Saccharomycotina</taxon>
        <taxon>Saccharomycetes</taxon>
        <taxon>Saccharomycetales</taxon>
        <taxon>Saccharomycetaceae</taxon>
        <taxon>Zygotorulaspora</taxon>
    </lineage>
</organism>
<dbReference type="EMBL" id="CP058609">
    <property type="protein sequence ID" value="QLG73787.1"/>
    <property type="molecule type" value="Genomic_DNA"/>
</dbReference>
<reference evidence="4 5" key="1">
    <citation type="submission" date="2020-07" db="EMBL/GenBank/DDBJ databases">
        <title>The yeast mating-type switching endonuclease HO is a domesticated member of an unorthodox homing genetic element family.</title>
        <authorList>
            <person name="Coughlan A.Y."/>
            <person name="Lombardi L."/>
            <person name="Braun-Galleani S."/>
            <person name="Martos A.R."/>
            <person name="Galeote V."/>
            <person name="Bigey F."/>
            <person name="Dequin S."/>
            <person name="Byrne K.P."/>
            <person name="Wolfe K.H."/>
        </authorList>
    </citation>
    <scope>NUCLEOTIDE SEQUENCE [LARGE SCALE GENOMIC DNA]</scope>
    <source>
        <strain evidence="4 5">NRRL Y-6702</strain>
    </source>
</reference>
<dbReference type="KEGG" id="zmk:HG535_0F02980"/>
<dbReference type="Proteomes" id="UP000509704">
    <property type="component" value="Chromosome 6"/>
</dbReference>
<dbReference type="GeneID" id="59237546"/>
<name>A0A7H9B5I6_ZYGMR</name>
<evidence type="ECO:0000259" key="3">
    <source>
        <dbReference type="Pfam" id="PF00501"/>
    </source>
</evidence>
<gene>
    <name evidence="4" type="ORF">HG535_0F02980</name>
</gene>
<evidence type="ECO:0000313" key="4">
    <source>
        <dbReference type="EMBL" id="QLG73787.1"/>
    </source>
</evidence>
<dbReference type="OrthoDB" id="1700726at2759"/>
<dbReference type="AlphaFoldDB" id="A0A7H9B5I6"/>
<sequence length="741" mass="83536">MTSQCSVSHLVETDSRYEGLKQKLIGLEQGSDEYIKRLIFECPLSLHPDFKAYLERQGVAIEGTKREGYSAVYRSSLSPNSLITCLDEKLQTLYDHFMFSVRMWPKNECLGKRPYDPATKTWAERYEFQNYEQVAKRIHNIGSGFLSLVNVKRGKRLGSNDFIVAILSHNMEQWVLSDLACQAYGLTNTALYESLGPETSEYIMNLTESPLLIFAKQNMYKVIELLPKLKYMNTLVCMEELDEKELKLLNDSILPIKVNSLGEKISLFSLQQVEDAGRLNEIPISPPKSDDVYTISFTSGTTGIPKGVVTTQRQLTAGVAFVFATSKIPKHKRAAQLRYMCFLPLAHILQRMLTVYSLSRGIGIGFLHKPDPLVMVEDMRLLKADFATLVPRILTRFEAGIKSSLEKSSLQNSVATNFLDAKQHRLLENGGPDKSLLNTYVFHRVLIEKIRDSLGMNNCDFIIMGSAPISPETLIFLRSALDMGMRQGYGMTEAFGGIAVSESYEKDPGTCGPISSSVECRLRSVPEMGYDANDLKGEIQVRGAQVFQAYFKRPDETAKVIDSEGWFSTGDIGSIDSVGRISIIDRVKNFFKLSQGEYIAPEKVESLYSASSPQLTQIFVHGDSLQSYLVGIVGIDVQKTRRHLASNFPEVGHMNDKRFVEAMNKSKDLRKCFLSMINKNTPHLQGFEKLHNIYVDIDPFKVEDDTMTPTLKIKRLNATKHFKSKFSELYEEGSLIKVDKL</sequence>
<dbReference type="InterPro" id="IPR000873">
    <property type="entry name" value="AMP-dep_synth/lig_dom"/>
</dbReference>
<dbReference type="PANTHER" id="PTHR43272">
    <property type="entry name" value="LONG-CHAIN-FATTY-ACID--COA LIGASE"/>
    <property type="match status" value="1"/>
</dbReference>
<dbReference type="GO" id="GO:0005783">
    <property type="term" value="C:endoplasmic reticulum"/>
    <property type="evidence" value="ECO:0007669"/>
    <property type="project" value="TreeGrafter"/>
</dbReference>
<evidence type="ECO:0000256" key="2">
    <source>
        <dbReference type="ARBA" id="ARBA00022840"/>
    </source>
</evidence>
<feature type="domain" description="AMP-dependent synthetase/ligase" evidence="3">
    <location>
        <begin position="116"/>
        <end position="551"/>
    </location>
</feature>
<protein>
    <recommendedName>
        <fullName evidence="3">AMP-dependent synthetase/ligase domain-containing protein</fullName>
    </recommendedName>
</protein>
<keyword evidence="5" id="KW-1185">Reference proteome</keyword>
<dbReference type="InterPro" id="IPR020845">
    <property type="entry name" value="AMP-binding_CS"/>
</dbReference>
<dbReference type="GO" id="GO:0005524">
    <property type="term" value="F:ATP binding"/>
    <property type="evidence" value="ECO:0007669"/>
    <property type="project" value="UniProtKB-KW"/>
</dbReference>
<dbReference type="PANTHER" id="PTHR43272:SF33">
    <property type="entry name" value="AMP-BINDING DOMAIN-CONTAINING PROTEIN-RELATED"/>
    <property type="match status" value="1"/>
</dbReference>
<keyword evidence="1" id="KW-0547">Nucleotide-binding</keyword>
<dbReference type="PROSITE" id="PS00455">
    <property type="entry name" value="AMP_BINDING"/>
    <property type="match status" value="1"/>
</dbReference>
<dbReference type="InterPro" id="IPR042099">
    <property type="entry name" value="ANL_N_sf"/>
</dbReference>
<proteinExistence type="predicted"/>
<dbReference type="Pfam" id="PF00501">
    <property type="entry name" value="AMP-binding"/>
    <property type="match status" value="1"/>
</dbReference>
<evidence type="ECO:0000256" key="1">
    <source>
        <dbReference type="ARBA" id="ARBA00022741"/>
    </source>
</evidence>
<dbReference type="RefSeq" id="XP_037145513.1">
    <property type="nucleotide sequence ID" value="XM_037289618.1"/>
</dbReference>
<dbReference type="GO" id="GO:0016020">
    <property type="term" value="C:membrane"/>
    <property type="evidence" value="ECO:0007669"/>
    <property type="project" value="TreeGrafter"/>
</dbReference>